<organism evidence="3 4">
    <name type="scientific">Pantoea ananatis (strain LMG 20103)</name>
    <dbReference type="NCBI Taxonomy" id="706191"/>
    <lineage>
        <taxon>Bacteria</taxon>
        <taxon>Pseudomonadati</taxon>
        <taxon>Pseudomonadota</taxon>
        <taxon>Gammaproteobacteria</taxon>
        <taxon>Enterobacterales</taxon>
        <taxon>Erwiniaceae</taxon>
        <taxon>Pantoea</taxon>
    </lineage>
</organism>
<dbReference type="Proteomes" id="UP000001702">
    <property type="component" value="Chromosome"/>
</dbReference>
<feature type="domain" description="Antitoxin Xre/MbcA/ParS-like toxin-binding" evidence="1">
    <location>
        <begin position="98"/>
        <end position="148"/>
    </location>
</feature>
<feature type="domain" description="Antitoxin Xre-like helix-turn-helix" evidence="2">
    <location>
        <begin position="34"/>
        <end position="93"/>
    </location>
</feature>
<name>D4GEU0_PANAM</name>
<dbReference type="InterPro" id="IPR046847">
    <property type="entry name" value="Xre-like_HTH"/>
</dbReference>
<dbReference type="KEGG" id="pam:PANA_4029"/>
<dbReference type="NCBIfam" id="TIGR02293">
    <property type="entry name" value="TAS_TIGR02293"/>
    <property type="match status" value="1"/>
</dbReference>
<proteinExistence type="predicted"/>
<evidence type="ECO:0000313" key="3">
    <source>
        <dbReference type="EMBL" id="ADD79196.1"/>
    </source>
</evidence>
<protein>
    <submittedName>
        <fullName evidence="3">Uncharacterized protein</fullName>
    </submittedName>
</protein>
<sequence length="151" mass="16894">MEVMMKQFTLPVSAVEPDRLWQFAGLSSADGVMLMDQIDDGLDGTVASRIVTWAQISQAELRRMTGIAGSTFTRGVKSRFTAEQSERLVRFIRVMDRAVELFEGDKEKARQWLNEPARALGNKKPADLVASETGAYEVLKLITRLEHGVYS</sequence>
<evidence type="ECO:0000259" key="1">
    <source>
        <dbReference type="Pfam" id="PF09722"/>
    </source>
</evidence>
<dbReference type="Pfam" id="PF20432">
    <property type="entry name" value="Xre-like-HTH"/>
    <property type="match status" value="1"/>
</dbReference>
<dbReference type="AlphaFoldDB" id="D4GEU0"/>
<reference evidence="3 4" key="1">
    <citation type="journal article" date="2010" name="J. Bacteriol.">
        <title>Genome sequence of Pantoea ananatis LMG20103, the causative agent of Eucalyptus blight and dieback.</title>
        <authorList>
            <person name="De Maayer P."/>
            <person name="Chan W.Y."/>
            <person name="Venter S.N."/>
            <person name="Toth I.K."/>
            <person name="Birch P.R."/>
            <person name="Joubert F."/>
            <person name="Coutinho T.A."/>
        </authorList>
    </citation>
    <scope>NUCLEOTIDE SEQUENCE [LARGE SCALE GENOMIC DNA]</scope>
    <source>
        <strain evidence="3 4">LMG 20103</strain>
    </source>
</reference>
<accession>D4GEU0</accession>
<keyword evidence="4" id="KW-1185">Reference proteome</keyword>
<dbReference type="GO" id="GO:0003677">
    <property type="term" value="F:DNA binding"/>
    <property type="evidence" value="ECO:0007669"/>
    <property type="project" value="InterPro"/>
</dbReference>
<dbReference type="STRING" id="706191.PANA_4029"/>
<evidence type="ECO:0000313" key="4">
    <source>
        <dbReference type="Proteomes" id="UP000001702"/>
    </source>
</evidence>
<dbReference type="InterPro" id="IPR024467">
    <property type="entry name" value="Xre/MbcA/ParS-like_toxin-bd"/>
</dbReference>
<evidence type="ECO:0000259" key="2">
    <source>
        <dbReference type="Pfam" id="PF20432"/>
    </source>
</evidence>
<gene>
    <name evidence="3" type="ordered locus">PANA_4029</name>
</gene>
<dbReference type="InterPro" id="IPR011979">
    <property type="entry name" value="Antitox_Xre"/>
</dbReference>
<dbReference type="HOGENOM" id="CLU_109353_3_0_6"/>
<dbReference type="eggNOG" id="COG5642">
    <property type="taxonomic scope" value="Bacteria"/>
</dbReference>
<dbReference type="EMBL" id="CP001875">
    <property type="protein sequence ID" value="ADD79196.1"/>
    <property type="molecule type" value="Genomic_DNA"/>
</dbReference>
<dbReference type="Pfam" id="PF09722">
    <property type="entry name" value="Xre_MbcA_ParS_C"/>
    <property type="match status" value="1"/>
</dbReference>